<gene>
    <name evidence="6" type="ORF">S01H1_22741</name>
</gene>
<dbReference type="InterPro" id="IPR010664">
    <property type="entry name" value="LipoPS_assembly_LptC-rel"/>
</dbReference>
<evidence type="ECO:0000313" key="6">
    <source>
        <dbReference type="EMBL" id="GAF91452.1"/>
    </source>
</evidence>
<protein>
    <recommendedName>
        <fullName evidence="7">LPS export ABC transporter periplasmic protein LptC</fullName>
    </recommendedName>
</protein>
<dbReference type="Gene3D" id="2.60.450.10">
    <property type="entry name" value="Lipopolysaccharide (LPS) transport protein A like domain"/>
    <property type="match status" value="1"/>
</dbReference>
<dbReference type="AlphaFoldDB" id="X0TTH3"/>
<sequence length="178" mass="20115">SRLTGLIILISGVFLFNNCGEKGIEEKLEQGLPKITLEKFSLTETKTGDKLWTLDAEQARVYDEIIEVDSVKIRFYDKDQVEFSVLYAPGGILNRKTHNILVGDRVAVFTNDSTKLFTDSLFWQNDSQKILTDCYVKIIKQDSTVIEGKGLRADPYLKKIEVIGETKGVSPIELPDIR</sequence>
<dbReference type="InterPro" id="IPR026265">
    <property type="entry name" value="LptC"/>
</dbReference>
<feature type="non-terminal residue" evidence="6">
    <location>
        <position position="1"/>
    </location>
</feature>
<dbReference type="GO" id="GO:0030288">
    <property type="term" value="C:outer membrane-bounded periplasmic space"/>
    <property type="evidence" value="ECO:0007669"/>
    <property type="project" value="TreeGrafter"/>
</dbReference>
<dbReference type="PANTHER" id="PTHR37481:SF1">
    <property type="entry name" value="LIPOPOLYSACCHARIDE EXPORT SYSTEM PROTEIN LPTC"/>
    <property type="match status" value="1"/>
</dbReference>
<dbReference type="Pfam" id="PF06835">
    <property type="entry name" value="LptC"/>
    <property type="match status" value="1"/>
</dbReference>
<dbReference type="NCBIfam" id="TIGR04409">
    <property type="entry name" value="LptC_YrbK"/>
    <property type="match status" value="1"/>
</dbReference>
<dbReference type="PANTHER" id="PTHR37481">
    <property type="entry name" value="LIPOPOLYSACCHARIDE EXPORT SYSTEM PROTEIN LPTC"/>
    <property type="match status" value="1"/>
</dbReference>
<dbReference type="GO" id="GO:0017089">
    <property type="term" value="F:glycolipid transfer activity"/>
    <property type="evidence" value="ECO:0007669"/>
    <property type="project" value="TreeGrafter"/>
</dbReference>
<keyword evidence="1" id="KW-1003">Cell membrane</keyword>
<dbReference type="GO" id="GO:0015221">
    <property type="term" value="F:lipopolysaccharide transmembrane transporter activity"/>
    <property type="evidence" value="ECO:0007669"/>
    <property type="project" value="InterPro"/>
</dbReference>
<comment type="caution">
    <text evidence="6">The sequence shown here is derived from an EMBL/GenBank/DDBJ whole genome shotgun (WGS) entry which is preliminary data.</text>
</comment>
<proteinExistence type="predicted"/>
<organism evidence="6">
    <name type="scientific">marine sediment metagenome</name>
    <dbReference type="NCBI Taxonomy" id="412755"/>
    <lineage>
        <taxon>unclassified sequences</taxon>
        <taxon>metagenomes</taxon>
        <taxon>ecological metagenomes</taxon>
    </lineage>
</organism>
<evidence type="ECO:0000256" key="4">
    <source>
        <dbReference type="ARBA" id="ARBA00022989"/>
    </source>
</evidence>
<keyword evidence="4" id="KW-1133">Transmembrane helix</keyword>
<evidence type="ECO:0008006" key="7">
    <source>
        <dbReference type="Google" id="ProtNLM"/>
    </source>
</evidence>
<dbReference type="EMBL" id="BARS01012909">
    <property type="protein sequence ID" value="GAF91452.1"/>
    <property type="molecule type" value="Genomic_DNA"/>
</dbReference>
<keyword evidence="3" id="KW-0812">Transmembrane</keyword>
<dbReference type="GO" id="GO:0005886">
    <property type="term" value="C:plasma membrane"/>
    <property type="evidence" value="ECO:0007669"/>
    <property type="project" value="InterPro"/>
</dbReference>
<keyword evidence="2" id="KW-0997">Cell inner membrane</keyword>
<dbReference type="InterPro" id="IPR052363">
    <property type="entry name" value="LPS_export_LptC"/>
</dbReference>
<evidence type="ECO:0000256" key="3">
    <source>
        <dbReference type="ARBA" id="ARBA00022692"/>
    </source>
</evidence>
<evidence type="ECO:0000256" key="2">
    <source>
        <dbReference type="ARBA" id="ARBA00022519"/>
    </source>
</evidence>
<evidence type="ECO:0000256" key="5">
    <source>
        <dbReference type="ARBA" id="ARBA00023136"/>
    </source>
</evidence>
<accession>X0TTH3</accession>
<reference evidence="6" key="1">
    <citation type="journal article" date="2014" name="Front. Microbiol.">
        <title>High frequency of phylogenetically diverse reductive dehalogenase-homologous genes in deep subseafloor sedimentary metagenomes.</title>
        <authorList>
            <person name="Kawai M."/>
            <person name="Futagami T."/>
            <person name="Toyoda A."/>
            <person name="Takaki Y."/>
            <person name="Nishi S."/>
            <person name="Hori S."/>
            <person name="Arai W."/>
            <person name="Tsubouchi T."/>
            <person name="Morono Y."/>
            <person name="Uchiyama I."/>
            <person name="Ito T."/>
            <person name="Fujiyama A."/>
            <person name="Inagaki F."/>
            <person name="Takami H."/>
        </authorList>
    </citation>
    <scope>NUCLEOTIDE SEQUENCE</scope>
    <source>
        <strain evidence="6">Expedition CK06-06</strain>
    </source>
</reference>
<name>X0TTH3_9ZZZZ</name>
<keyword evidence="5" id="KW-0472">Membrane</keyword>
<evidence type="ECO:0000256" key="1">
    <source>
        <dbReference type="ARBA" id="ARBA00022475"/>
    </source>
</evidence>